<protein>
    <submittedName>
        <fullName evidence="1">Uncharacterized protein</fullName>
    </submittedName>
</protein>
<accession>A0A0S6U9Z4</accession>
<gene>
    <name evidence="1" type="ORF">CBO05C_3394</name>
</gene>
<evidence type="ECO:0000313" key="1">
    <source>
        <dbReference type="EMBL" id="GAE03704.1"/>
    </source>
</evidence>
<dbReference type="Proteomes" id="UP000054164">
    <property type="component" value="Unassembled WGS sequence"/>
</dbReference>
<name>A0A0S6U9Z4_CLOBO</name>
<dbReference type="AntiFam" id="ANF00010">
    <property type="entry name" value="tRNA translation"/>
</dbReference>
<organism evidence="1">
    <name type="scientific">Clostridium botulinum B str. Osaka05</name>
    <dbReference type="NCBI Taxonomy" id="1407017"/>
    <lineage>
        <taxon>Bacteria</taxon>
        <taxon>Bacillati</taxon>
        <taxon>Bacillota</taxon>
        <taxon>Clostridia</taxon>
        <taxon>Eubacteriales</taxon>
        <taxon>Clostridiaceae</taxon>
        <taxon>Clostridium</taxon>
    </lineage>
</organism>
<proteinExistence type="predicted"/>
<dbReference type="HOGENOM" id="CLU_3041950_0_0_9"/>
<reference evidence="1" key="1">
    <citation type="submission" date="2013-10" db="EMBL/GenBank/DDBJ databases">
        <title>Draft genome sequence of Clostridium botulinum type B strain Osaka05.</title>
        <authorList>
            <person name="Sakaguchi Y."/>
            <person name="Hosomi K."/>
            <person name="Uchiyama J."/>
            <person name="Ogura Y."/>
            <person name="Sakaguchi M."/>
            <person name="Kohda T."/>
            <person name="Mukamoto M."/>
            <person name="Misawa N."/>
            <person name="Matsuzaki S."/>
            <person name="Hayashi T."/>
            <person name="Kozaki S."/>
        </authorList>
    </citation>
    <scope>NUCLEOTIDE SEQUENCE</scope>
    <source>
        <strain evidence="1">Osaka05</strain>
    </source>
</reference>
<dbReference type="AlphaFoldDB" id="A0A0S6U9Z4"/>
<sequence>MAHQLDGDFKIIYRGVAQMGARVVWDHEVAGSSPVTPTIIRLTRNMQYAGVTQW</sequence>
<dbReference type="EMBL" id="DF384213">
    <property type="protein sequence ID" value="GAE03704.1"/>
    <property type="molecule type" value="Genomic_DNA"/>
</dbReference>